<keyword evidence="1" id="KW-1133">Transmembrane helix</keyword>
<proteinExistence type="predicted"/>
<comment type="caution">
    <text evidence="2">The sequence shown here is derived from an EMBL/GenBank/DDBJ whole genome shotgun (WGS) entry which is preliminary data.</text>
</comment>
<evidence type="ECO:0000313" key="2">
    <source>
        <dbReference type="EMBL" id="GEO07577.1"/>
    </source>
</evidence>
<dbReference type="InterPro" id="IPR032820">
    <property type="entry name" value="ATPase_put"/>
</dbReference>
<dbReference type="Pfam" id="PF09527">
    <property type="entry name" value="ATPase_gene1"/>
    <property type="match status" value="1"/>
</dbReference>
<gene>
    <name evidence="2" type="ORF">SAE01_00730</name>
</gene>
<dbReference type="OrthoDB" id="9798708at2"/>
<feature type="transmembrane region" description="Helical" evidence="1">
    <location>
        <begin position="17"/>
        <end position="36"/>
    </location>
</feature>
<feature type="transmembrane region" description="Helical" evidence="1">
    <location>
        <begin position="48"/>
        <end position="66"/>
    </location>
</feature>
<keyword evidence="1" id="KW-0472">Membrane</keyword>
<reference evidence="2 3" key="1">
    <citation type="submission" date="2019-07" db="EMBL/GenBank/DDBJ databases">
        <title>Whole genome shotgun sequence of Segetibacter aerophilus NBRC 106135.</title>
        <authorList>
            <person name="Hosoyama A."/>
            <person name="Uohara A."/>
            <person name="Ohji S."/>
            <person name="Ichikawa N."/>
        </authorList>
    </citation>
    <scope>NUCLEOTIDE SEQUENCE [LARGE SCALE GENOMIC DNA]</scope>
    <source>
        <strain evidence="2 3">NBRC 106135</strain>
    </source>
</reference>
<evidence type="ECO:0008006" key="4">
    <source>
        <dbReference type="Google" id="ProtNLM"/>
    </source>
</evidence>
<evidence type="ECO:0000313" key="3">
    <source>
        <dbReference type="Proteomes" id="UP000321513"/>
    </source>
</evidence>
<dbReference type="Proteomes" id="UP000321513">
    <property type="component" value="Unassembled WGS sequence"/>
</dbReference>
<dbReference type="RefSeq" id="WP_147201545.1">
    <property type="nucleotide sequence ID" value="NZ_BJYT01000001.1"/>
</dbReference>
<evidence type="ECO:0000256" key="1">
    <source>
        <dbReference type="SAM" id="Phobius"/>
    </source>
</evidence>
<sequence length="72" mass="8155">MNIDEPNKGNNKLLMKYLGLATQLMISLALAVFIGLKLDKWLSFSTPLLVWILPLLVLVGMIWQIIKDTSKK</sequence>
<name>A0A512B706_9BACT</name>
<keyword evidence="1" id="KW-0812">Transmembrane</keyword>
<keyword evidence="3" id="KW-1185">Reference proteome</keyword>
<accession>A0A512B706</accession>
<dbReference type="EMBL" id="BJYT01000001">
    <property type="protein sequence ID" value="GEO07577.1"/>
    <property type="molecule type" value="Genomic_DNA"/>
</dbReference>
<dbReference type="AlphaFoldDB" id="A0A512B706"/>
<protein>
    <recommendedName>
        <fullName evidence="4">AtpZ/AtpI family protein</fullName>
    </recommendedName>
</protein>
<organism evidence="2 3">
    <name type="scientific">Segetibacter aerophilus</name>
    <dbReference type="NCBI Taxonomy" id="670293"/>
    <lineage>
        <taxon>Bacteria</taxon>
        <taxon>Pseudomonadati</taxon>
        <taxon>Bacteroidota</taxon>
        <taxon>Chitinophagia</taxon>
        <taxon>Chitinophagales</taxon>
        <taxon>Chitinophagaceae</taxon>
        <taxon>Segetibacter</taxon>
    </lineage>
</organism>